<keyword evidence="1" id="KW-0812">Transmembrane</keyword>
<evidence type="ECO:0000256" key="1">
    <source>
        <dbReference type="SAM" id="Phobius"/>
    </source>
</evidence>
<protein>
    <submittedName>
        <fullName evidence="2">Uncharacterized protein</fullName>
    </submittedName>
</protein>
<comment type="caution">
    <text evidence="2">The sequence shown here is derived from an EMBL/GenBank/DDBJ whole genome shotgun (WGS) entry which is preliminary data.</text>
</comment>
<dbReference type="RefSeq" id="WP_243648338.1">
    <property type="nucleotide sequence ID" value="NZ_SMGK01000008.1"/>
</dbReference>
<dbReference type="AlphaFoldDB" id="A0A4R1KWQ6"/>
<feature type="transmembrane region" description="Helical" evidence="1">
    <location>
        <begin position="127"/>
        <end position="149"/>
    </location>
</feature>
<proteinExistence type="predicted"/>
<dbReference type="Proteomes" id="UP000295210">
    <property type="component" value="Unassembled WGS sequence"/>
</dbReference>
<keyword evidence="1" id="KW-1133">Transmembrane helix</keyword>
<organism evidence="2 3">
    <name type="scientific">Acidipila rosea</name>
    <dbReference type="NCBI Taxonomy" id="768535"/>
    <lineage>
        <taxon>Bacteria</taxon>
        <taxon>Pseudomonadati</taxon>
        <taxon>Acidobacteriota</taxon>
        <taxon>Terriglobia</taxon>
        <taxon>Terriglobales</taxon>
        <taxon>Acidobacteriaceae</taxon>
        <taxon>Acidipila</taxon>
    </lineage>
</organism>
<evidence type="ECO:0000313" key="2">
    <source>
        <dbReference type="EMBL" id="TCK69746.1"/>
    </source>
</evidence>
<evidence type="ECO:0000313" key="3">
    <source>
        <dbReference type="Proteomes" id="UP000295210"/>
    </source>
</evidence>
<keyword evidence="3" id="KW-1185">Reference proteome</keyword>
<feature type="transmembrane region" description="Helical" evidence="1">
    <location>
        <begin position="54"/>
        <end position="74"/>
    </location>
</feature>
<sequence length="153" mass="16719">MLTQKHALEETAPVGTRPRNDTQSRFWIIGFTSLLFILLQSACTAFMALSGLRLLIGVGALAAATAGVHLAASIHGEAIRIPMEIVAVVGSLLNLYAIWRVRSLRARPASQWRMAPVSADKVRAESIQIVLAVVTLLLVGIEWSFHIYLHHSI</sequence>
<reference evidence="2 3" key="1">
    <citation type="submission" date="2019-03" db="EMBL/GenBank/DDBJ databases">
        <title>Genomic Encyclopedia of Type Strains, Phase IV (KMG-IV): sequencing the most valuable type-strain genomes for metagenomic binning, comparative biology and taxonomic classification.</title>
        <authorList>
            <person name="Goeker M."/>
        </authorList>
    </citation>
    <scope>NUCLEOTIDE SEQUENCE [LARGE SCALE GENOMIC DNA]</scope>
    <source>
        <strain evidence="2 3">DSM 103428</strain>
    </source>
</reference>
<accession>A0A4R1KWQ6</accession>
<name>A0A4R1KWQ6_9BACT</name>
<keyword evidence="1" id="KW-0472">Membrane</keyword>
<feature type="transmembrane region" description="Helical" evidence="1">
    <location>
        <begin position="26"/>
        <end position="48"/>
    </location>
</feature>
<feature type="transmembrane region" description="Helical" evidence="1">
    <location>
        <begin position="81"/>
        <end position="99"/>
    </location>
</feature>
<dbReference type="EMBL" id="SMGK01000008">
    <property type="protein sequence ID" value="TCK69746.1"/>
    <property type="molecule type" value="Genomic_DNA"/>
</dbReference>
<gene>
    <name evidence="2" type="ORF">C7378_3494</name>
</gene>